<organism evidence="2 3">
    <name type="scientific">Aphanomyces euteiches</name>
    <dbReference type="NCBI Taxonomy" id="100861"/>
    <lineage>
        <taxon>Eukaryota</taxon>
        <taxon>Sar</taxon>
        <taxon>Stramenopiles</taxon>
        <taxon>Oomycota</taxon>
        <taxon>Saprolegniomycetes</taxon>
        <taxon>Saprolegniales</taxon>
        <taxon>Verrucalvaceae</taxon>
        <taxon>Aphanomyces</taxon>
    </lineage>
</organism>
<dbReference type="InterPro" id="IPR011990">
    <property type="entry name" value="TPR-like_helical_dom_sf"/>
</dbReference>
<dbReference type="EMBL" id="VJMJ01000135">
    <property type="protein sequence ID" value="KAF0732277.1"/>
    <property type="molecule type" value="Genomic_DNA"/>
</dbReference>
<dbReference type="Pfam" id="PF13424">
    <property type="entry name" value="TPR_12"/>
    <property type="match status" value="1"/>
</dbReference>
<dbReference type="InterPro" id="IPR019734">
    <property type="entry name" value="TPR_rpt"/>
</dbReference>
<comment type="caution">
    <text evidence="2">The sequence shown here is derived from an EMBL/GenBank/DDBJ whole genome shotgun (WGS) entry which is preliminary data.</text>
</comment>
<dbReference type="VEuPathDB" id="FungiDB:AeMF1_000324"/>
<dbReference type="SMART" id="SM00028">
    <property type="entry name" value="TPR"/>
    <property type="match status" value="6"/>
</dbReference>
<dbReference type="SUPFAM" id="SSF48452">
    <property type="entry name" value="TPR-like"/>
    <property type="match status" value="3"/>
</dbReference>
<feature type="repeat" description="TPR" evidence="1">
    <location>
        <begin position="38"/>
        <end position="71"/>
    </location>
</feature>
<protein>
    <submittedName>
        <fullName evidence="2">Uncharacterized protein</fullName>
    </submittedName>
</protein>
<gene>
    <name evidence="2" type="ORF">Ae201684_010568</name>
</gene>
<keyword evidence="3" id="KW-1185">Reference proteome</keyword>
<dbReference type="PANTHER" id="PTHR10098">
    <property type="entry name" value="RAPSYN-RELATED"/>
    <property type="match status" value="1"/>
</dbReference>
<dbReference type="Proteomes" id="UP000481153">
    <property type="component" value="Unassembled WGS sequence"/>
</dbReference>
<name>A0A6G0WXQ4_9STRA</name>
<evidence type="ECO:0000313" key="3">
    <source>
        <dbReference type="Proteomes" id="UP000481153"/>
    </source>
</evidence>
<proteinExistence type="predicted"/>
<feature type="repeat" description="TPR" evidence="1">
    <location>
        <begin position="78"/>
        <end position="111"/>
    </location>
</feature>
<evidence type="ECO:0000313" key="2">
    <source>
        <dbReference type="EMBL" id="KAF0732277.1"/>
    </source>
</evidence>
<dbReference type="Gene3D" id="1.25.40.10">
    <property type="entry name" value="Tetratricopeptide repeat domain"/>
    <property type="match status" value="3"/>
</dbReference>
<evidence type="ECO:0000256" key="1">
    <source>
        <dbReference type="PROSITE-ProRule" id="PRU00339"/>
    </source>
</evidence>
<reference evidence="2 3" key="1">
    <citation type="submission" date="2019-07" db="EMBL/GenBank/DDBJ databases">
        <title>Genomics analysis of Aphanomyces spp. identifies a new class of oomycete effector associated with host adaptation.</title>
        <authorList>
            <person name="Gaulin E."/>
        </authorList>
    </citation>
    <scope>NUCLEOTIDE SEQUENCE [LARGE SCALE GENOMIC DNA]</scope>
    <source>
        <strain evidence="2 3">ATCC 201684</strain>
    </source>
</reference>
<dbReference type="AlphaFoldDB" id="A0A6G0WXQ4"/>
<accession>A0A6G0WXQ4</accession>
<sequence>METEPVADDEVLDYKTTVAQLLEQLNGVMKRGTRVQVARAHNKLGMQYILGDEHELAIEQFEKELDIRKELNEPVSQESCFNNIGSMYFKMRRFDQAVAWFHEALALATARNNTRAMNLVQINLALAFQHMHNYSQAMHFASGVVDSPEGAHRASALSILASSSHSLNNTSKAIEHATNALQVAEEIQDIALIKCCVNNLAMYSFQARDFSKASLLYERCLSMASDPRAQAVARYHLGAVATEMGHSASAEEHLTIAIELANSCGDAAIVAMAKTCLGVHRFYQQNALEAHSCLFEALQTARVAAKPAIEGAAAAGLGCISVIESRYDEAAAFHESDLALATASNDKYSQVRAHGNLGVNYLLSGDCSHALSHFRTNLTMATTLGDKKEQARAYFGMGTAAAEMQRRGIAVDSGEEPLQLFLRQKKLAIEVGDRRLEALACKAMIRLNEKSGAYEKALADCDHFVAAAEAVGDTSLMLESYRTMANVLSAQLLLLKKRGGSRFHDTINLLIQKRDNVCAKYKDINSRMSHKPELLRRQEVDRVVAMFD</sequence>
<dbReference type="PROSITE" id="PS50005">
    <property type="entry name" value="TPR"/>
    <property type="match status" value="2"/>
</dbReference>
<keyword evidence="1" id="KW-0802">TPR repeat</keyword>